<organism evidence="2 3">
    <name type="scientific">Mycobacterium kyorinense</name>
    <dbReference type="NCBI Taxonomy" id="487514"/>
    <lineage>
        <taxon>Bacteria</taxon>
        <taxon>Bacillati</taxon>
        <taxon>Actinomycetota</taxon>
        <taxon>Actinomycetes</taxon>
        <taxon>Mycobacteriales</taxon>
        <taxon>Mycobacteriaceae</taxon>
        <taxon>Mycobacterium</taxon>
    </lineage>
</organism>
<dbReference type="AlphaFoldDB" id="A0A1X1Y3V2"/>
<evidence type="ECO:0000313" key="2">
    <source>
        <dbReference type="EMBL" id="ORW05704.1"/>
    </source>
</evidence>
<keyword evidence="3" id="KW-1185">Reference proteome</keyword>
<evidence type="ECO:0000313" key="3">
    <source>
        <dbReference type="Proteomes" id="UP000193487"/>
    </source>
</evidence>
<protein>
    <submittedName>
        <fullName evidence="2">Uncharacterized protein</fullName>
    </submittedName>
</protein>
<evidence type="ECO:0000256" key="1">
    <source>
        <dbReference type="SAM" id="MobiDB-lite"/>
    </source>
</evidence>
<gene>
    <name evidence="2" type="ORF">AWC14_26665</name>
</gene>
<accession>A0A1X1Y3V2</accession>
<comment type="caution">
    <text evidence="2">The sequence shown here is derived from an EMBL/GenBank/DDBJ whole genome shotgun (WGS) entry which is preliminary data.</text>
</comment>
<proteinExistence type="predicted"/>
<dbReference type="Proteomes" id="UP000193487">
    <property type="component" value="Unassembled WGS sequence"/>
</dbReference>
<dbReference type="EMBL" id="LQPE01000081">
    <property type="protein sequence ID" value="ORW05704.1"/>
    <property type="molecule type" value="Genomic_DNA"/>
</dbReference>
<reference evidence="2 3" key="1">
    <citation type="submission" date="2016-01" db="EMBL/GenBank/DDBJ databases">
        <title>The new phylogeny of the genus Mycobacterium.</title>
        <authorList>
            <person name="Tarcisio F."/>
            <person name="Conor M."/>
            <person name="Antonella G."/>
            <person name="Elisabetta G."/>
            <person name="Giulia F.S."/>
            <person name="Sara T."/>
            <person name="Anna F."/>
            <person name="Clotilde B."/>
            <person name="Roberto B."/>
            <person name="Veronica D.S."/>
            <person name="Fabio R."/>
            <person name="Monica P."/>
            <person name="Olivier J."/>
            <person name="Enrico T."/>
            <person name="Nicola S."/>
        </authorList>
    </citation>
    <scope>NUCLEOTIDE SEQUENCE [LARGE SCALE GENOMIC DNA]</scope>
    <source>
        <strain evidence="2 3">DSM 45166</strain>
    </source>
</reference>
<name>A0A1X1Y3V2_9MYCO</name>
<feature type="compositionally biased region" description="Basic and acidic residues" evidence="1">
    <location>
        <begin position="1"/>
        <end position="21"/>
    </location>
</feature>
<feature type="region of interest" description="Disordered" evidence="1">
    <location>
        <begin position="1"/>
        <end position="34"/>
    </location>
</feature>
<sequence>MIDMPSDRDNRRLGVTERDPTGSEFDGYAQPTPPGEWRYVLDEHGVKYRRQGWPFGREPSRVTANYTAKHGTRQEANLVPTGVRVSPATDYRSWRNEYVLLYPGRLHEYGTDDGTTEFAHAYLNLWVREQGLGGIIVPRVEVELDMQNAAVRVSDECPEQVREQATVKAARLLAFLLEHRQKARKPRSRRTPVTAYDLWAKQQAHGH</sequence>